<reference evidence="2 3" key="1">
    <citation type="journal article" date="2021" name="BMC Biol.">
        <title>Horizontally acquired antibacterial genes associated with adaptive radiation of ladybird beetles.</title>
        <authorList>
            <person name="Li H.S."/>
            <person name="Tang X.F."/>
            <person name="Huang Y.H."/>
            <person name="Xu Z.Y."/>
            <person name="Chen M.L."/>
            <person name="Du X.Y."/>
            <person name="Qiu B.Y."/>
            <person name="Chen P.T."/>
            <person name="Zhang W."/>
            <person name="Slipinski A."/>
            <person name="Escalona H.E."/>
            <person name="Waterhouse R.M."/>
            <person name="Zwick A."/>
            <person name="Pang H."/>
        </authorList>
    </citation>
    <scope>NUCLEOTIDE SEQUENCE [LARGE SCALE GENOMIC DNA]</scope>
    <source>
        <strain evidence="2">SYSU2018</strain>
    </source>
</reference>
<accession>A0ABD2P9R7</accession>
<keyword evidence="3" id="KW-1185">Reference proteome</keyword>
<proteinExistence type="predicted"/>
<feature type="region of interest" description="Disordered" evidence="1">
    <location>
        <begin position="1"/>
        <end position="79"/>
    </location>
</feature>
<dbReference type="Proteomes" id="UP001516400">
    <property type="component" value="Unassembled WGS sequence"/>
</dbReference>
<gene>
    <name evidence="2" type="ORF">HHI36_002182</name>
</gene>
<feature type="compositionally biased region" description="Basic and acidic residues" evidence="1">
    <location>
        <begin position="41"/>
        <end position="56"/>
    </location>
</feature>
<evidence type="ECO:0000256" key="1">
    <source>
        <dbReference type="SAM" id="MobiDB-lite"/>
    </source>
</evidence>
<evidence type="ECO:0000313" key="3">
    <source>
        <dbReference type="Proteomes" id="UP001516400"/>
    </source>
</evidence>
<dbReference type="AlphaFoldDB" id="A0ABD2P9R7"/>
<protein>
    <submittedName>
        <fullName evidence="2">Uncharacterized protein</fullName>
    </submittedName>
</protein>
<dbReference type="EMBL" id="JABFTP020000185">
    <property type="protein sequence ID" value="KAL3287718.1"/>
    <property type="molecule type" value="Genomic_DNA"/>
</dbReference>
<organism evidence="2 3">
    <name type="scientific">Cryptolaemus montrouzieri</name>
    <dbReference type="NCBI Taxonomy" id="559131"/>
    <lineage>
        <taxon>Eukaryota</taxon>
        <taxon>Metazoa</taxon>
        <taxon>Ecdysozoa</taxon>
        <taxon>Arthropoda</taxon>
        <taxon>Hexapoda</taxon>
        <taxon>Insecta</taxon>
        <taxon>Pterygota</taxon>
        <taxon>Neoptera</taxon>
        <taxon>Endopterygota</taxon>
        <taxon>Coleoptera</taxon>
        <taxon>Polyphaga</taxon>
        <taxon>Cucujiformia</taxon>
        <taxon>Coccinelloidea</taxon>
        <taxon>Coccinellidae</taxon>
        <taxon>Scymninae</taxon>
        <taxon>Scymnini</taxon>
        <taxon>Cryptolaemus</taxon>
    </lineage>
</organism>
<evidence type="ECO:0000313" key="2">
    <source>
        <dbReference type="EMBL" id="KAL3287718.1"/>
    </source>
</evidence>
<feature type="compositionally biased region" description="Acidic residues" evidence="1">
    <location>
        <begin position="1"/>
        <end position="19"/>
    </location>
</feature>
<name>A0ABD2P9R7_9CUCU</name>
<comment type="caution">
    <text evidence="2">The sequence shown here is derived from an EMBL/GenBank/DDBJ whole genome shotgun (WGS) entry which is preliminary data.</text>
</comment>
<sequence>MNGSDDDVEDDWDEEDDLKFEDSSIGISEPENNGIVLAEEYNPKEGHRNTPNRDLDQLSDDPSVGDGNSSDDNVPMARLPPARKRMRYVIKPKCSILRGKNEYFLHFICDDIEHKILRCTNYKTIKQSSKYADDSPTISAVTKEELMSLQGILIM</sequence>